<dbReference type="PANTHER" id="PTHR38731">
    <property type="entry name" value="LIPL45-RELATED LIPOPROTEIN-RELATED"/>
    <property type="match status" value="1"/>
</dbReference>
<dbReference type="Pfam" id="PF04773">
    <property type="entry name" value="FecR"/>
    <property type="match status" value="1"/>
</dbReference>
<feature type="domain" description="LysM" evidence="1">
    <location>
        <begin position="36"/>
        <end position="83"/>
    </location>
</feature>
<protein>
    <submittedName>
        <fullName evidence="2">Peptidoglycan-binding protein</fullName>
    </submittedName>
</protein>
<organism evidence="2 3">
    <name type="scientific">Neptunomonas japonica JAMM 1380</name>
    <dbReference type="NCBI Taxonomy" id="1441457"/>
    <lineage>
        <taxon>Bacteria</taxon>
        <taxon>Pseudomonadati</taxon>
        <taxon>Pseudomonadota</taxon>
        <taxon>Gammaproteobacteria</taxon>
        <taxon>Oceanospirillales</taxon>
        <taxon>Oceanospirillaceae</taxon>
        <taxon>Neptunomonas</taxon>
    </lineage>
</organism>
<proteinExistence type="predicted"/>
<evidence type="ECO:0000313" key="2">
    <source>
        <dbReference type="EMBL" id="BBB31382.1"/>
    </source>
</evidence>
<dbReference type="PROSITE" id="PS51257">
    <property type="entry name" value="PROKAR_LIPOPROTEIN"/>
    <property type="match status" value="1"/>
</dbReference>
<dbReference type="SUPFAM" id="SSF54106">
    <property type="entry name" value="LysM domain"/>
    <property type="match status" value="1"/>
</dbReference>
<evidence type="ECO:0000259" key="1">
    <source>
        <dbReference type="PROSITE" id="PS51782"/>
    </source>
</evidence>
<gene>
    <name evidence="2" type="ORF">NEJAP_3444</name>
</gene>
<dbReference type="InterPro" id="IPR016930">
    <property type="entry name" value="UCP029644"/>
</dbReference>
<sequence length="552" mass="61484">MLTVARKDFVMRRYLQLIVSMWLFLSCVVPVSAAEWAYIVHEGDTLWDFSIKNLKNSGRWKDLQKINGIKNPKKMQPGTRIRVPLAWVKETPVEAEVVAILGSASLTLIDSSVKPVIVGSRIRLGDQLNVGHASSLSVKFADGSIITLYEGSAVRFNHLSQFGDSGMVDTRLRLEKGRVDTRAIPAKGDGSRFEIQTPSAITAVRGTKFRTTVISTDDVSRIEVIEGKVAVKGQSRTRRIAAGFGTRVSPGQVPLAPQKLLAAPKFKAIPDVIRQLDWSLVWHKLARSKGYRIELSKRADFVAVLWSRVTENRQTTLPEVPDGQYYVRVRGIDYLGIEGLAVVARLQLDVHPQPPLPLKPLNEQVIRGIPPVFQWTQSANASAYRLQISASEDFSGPLLLDQKGVERASYSLEKSLANGSYYWRVASLSSEKELGPYSVARQFRQDPVPLAPELVVSPEEGKLTVSLAGEVAQQYHIQISESDSFDELIVDKLTKQHEMTFSRATNLQYMRIRVVESDGYKGPWGATQLIYPPQDNRWLQVIGVGILGILLF</sequence>
<dbReference type="KEGG" id="njp:NEJAP_3444"/>
<dbReference type="Proteomes" id="UP000595332">
    <property type="component" value="Chromosome"/>
</dbReference>
<accession>A0A7R6SY57</accession>
<evidence type="ECO:0000313" key="3">
    <source>
        <dbReference type="Proteomes" id="UP000595332"/>
    </source>
</evidence>
<dbReference type="AlphaFoldDB" id="A0A7R6SY57"/>
<dbReference type="EMBL" id="AP014546">
    <property type="protein sequence ID" value="BBB31382.1"/>
    <property type="molecule type" value="Genomic_DNA"/>
</dbReference>
<dbReference type="SMART" id="SM00257">
    <property type="entry name" value="LysM"/>
    <property type="match status" value="1"/>
</dbReference>
<dbReference type="PANTHER" id="PTHR38731:SF1">
    <property type="entry name" value="FECR PROTEIN DOMAIN-CONTAINING PROTEIN"/>
    <property type="match status" value="1"/>
</dbReference>
<dbReference type="PIRSF" id="PIRSF029644">
    <property type="entry name" value="UCP029644"/>
    <property type="match status" value="1"/>
</dbReference>
<name>A0A7R6SY57_9GAMM</name>
<dbReference type="Pfam" id="PF01476">
    <property type="entry name" value="LysM"/>
    <property type="match status" value="1"/>
</dbReference>
<dbReference type="InterPro" id="IPR006860">
    <property type="entry name" value="FecR"/>
</dbReference>
<dbReference type="Gene3D" id="3.10.350.10">
    <property type="entry name" value="LysM domain"/>
    <property type="match status" value="1"/>
</dbReference>
<dbReference type="InterPro" id="IPR036779">
    <property type="entry name" value="LysM_dom_sf"/>
</dbReference>
<reference evidence="2 3" key="1">
    <citation type="journal article" date="2008" name="Int. J. Syst. Evol. Microbiol.">
        <title>Neptunomonas japonica sp. nov., an Osedax japonicus symbiont-like bacterium isolated from sediment adjacent to sperm whale carcasses off Kagoshima, Japan.</title>
        <authorList>
            <person name="Miyazaki M."/>
            <person name="Nogi Y."/>
            <person name="Fujiwara Y."/>
            <person name="Kawato M."/>
            <person name="Kubokawa K."/>
            <person name="Horikoshi K."/>
        </authorList>
    </citation>
    <scope>NUCLEOTIDE SEQUENCE [LARGE SCALE GENOMIC DNA]</scope>
    <source>
        <strain evidence="2 3">JAMM 1380</strain>
    </source>
</reference>
<dbReference type="CDD" id="cd00118">
    <property type="entry name" value="LysM"/>
    <property type="match status" value="1"/>
</dbReference>
<dbReference type="PROSITE" id="PS51782">
    <property type="entry name" value="LYSM"/>
    <property type="match status" value="1"/>
</dbReference>
<dbReference type="InterPro" id="IPR013783">
    <property type="entry name" value="Ig-like_fold"/>
</dbReference>
<keyword evidence="3" id="KW-1185">Reference proteome</keyword>
<dbReference type="Gene3D" id="2.60.40.10">
    <property type="entry name" value="Immunoglobulins"/>
    <property type="match status" value="1"/>
</dbReference>
<dbReference type="Gene3D" id="2.60.120.1440">
    <property type="match status" value="1"/>
</dbReference>
<dbReference type="InterPro" id="IPR018392">
    <property type="entry name" value="LysM"/>
</dbReference>